<keyword evidence="3" id="KW-1185">Reference proteome</keyword>
<organism evidence="2 3">
    <name type="scientific">Allorhizobium taibaishanense</name>
    <dbReference type="NCBI Taxonomy" id="887144"/>
    <lineage>
        <taxon>Bacteria</taxon>
        <taxon>Pseudomonadati</taxon>
        <taxon>Pseudomonadota</taxon>
        <taxon>Alphaproteobacteria</taxon>
        <taxon>Hyphomicrobiales</taxon>
        <taxon>Rhizobiaceae</taxon>
        <taxon>Rhizobium/Agrobacterium group</taxon>
        <taxon>Allorhizobium</taxon>
    </lineage>
</organism>
<gene>
    <name evidence="2" type="ORF">BJF91_09675</name>
</gene>
<comment type="caution">
    <text evidence="2">The sequence shown here is derived from an EMBL/GenBank/DDBJ whole genome shotgun (WGS) entry which is preliminary data.</text>
</comment>
<evidence type="ECO:0000313" key="2">
    <source>
        <dbReference type="EMBL" id="OLP52008.1"/>
    </source>
</evidence>
<name>A0A1Q9AAW4_9HYPH</name>
<feature type="compositionally biased region" description="Basic and acidic residues" evidence="1">
    <location>
        <begin position="44"/>
        <end position="58"/>
    </location>
</feature>
<dbReference type="STRING" id="887144.BJF91_09675"/>
<dbReference type="EMBL" id="MKIN01000017">
    <property type="protein sequence ID" value="OLP52008.1"/>
    <property type="molecule type" value="Genomic_DNA"/>
</dbReference>
<proteinExistence type="predicted"/>
<feature type="compositionally biased region" description="Basic and acidic residues" evidence="1">
    <location>
        <begin position="1"/>
        <end position="15"/>
    </location>
</feature>
<reference evidence="2 3" key="1">
    <citation type="submission" date="2016-09" db="EMBL/GenBank/DDBJ databases">
        <title>Rhizobium oryziradicis sp. nov., isolated from the root of rice.</title>
        <authorList>
            <person name="Zhao J."/>
            <person name="Zhang X."/>
        </authorList>
    </citation>
    <scope>NUCLEOTIDE SEQUENCE [LARGE SCALE GENOMIC DNA]</scope>
    <source>
        <strain evidence="2 3">14971</strain>
    </source>
</reference>
<feature type="region of interest" description="Disordered" evidence="1">
    <location>
        <begin position="1"/>
        <end position="79"/>
    </location>
</feature>
<sequence>MESRFLQDDNAKTESRSGSPRTQPPLQYSYNSEEITMAKGQVRGNKEVRKPKKDKTAEKSAPVALGSQVKNSESTTKKK</sequence>
<evidence type="ECO:0000313" key="3">
    <source>
        <dbReference type="Proteomes" id="UP000185598"/>
    </source>
</evidence>
<feature type="compositionally biased region" description="Polar residues" evidence="1">
    <location>
        <begin position="68"/>
        <end position="79"/>
    </location>
</feature>
<accession>A0A1Q9AAW4</accession>
<dbReference type="Proteomes" id="UP000185598">
    <property type="component" value="Unassembled WGS sequence"/>
</dbReference>
<evidence type="ECO:0000256" key="1">
    <source>
        <dbReference type="SAM" id="MobiDB-lite"/>
    </source>
</evidence>
<feature type="compositionally biased region" description="Polar residues" evidence="1">
    <location>
        <begin position="16"/>
        <end position="34"/>
    </location>
</feature>
<protein>
    <submittedName>
        <fullName evidence="2">Uncharacterized protein</fullName>
    </submittedName>
</protein>
<dbReference type="AlphaFoldDB" id="A0A1Q9AAW4"/>